<sequence>MLLQMIHTAFAAMLLPAETVRELPPPIYMHPETLFKQTKNALDFAITGSIILYPTFYLKNIKYNAVAISGIIMGLNHFGMYDTLVHRLDSVTPASWSPYFISAMIILVVTVMNMFYRRVKVLTSSLGGAYANGITLYLLLDLETKESAMGTMLGFTVLYVVLYYVARRIRKFILFGTMAGWLFYSLANVLTGGKLIGYFYQGDQESKKIGAVYLIGILSTTFMCYTVLRVLFRKKKSGKKQKKLPAVKNVKEMVI</sequence>
<comment type="caution">
    <text evidence="2">The sequence shown here is derived from an EMBL/GenBank/DDBJ whole genome shotgun (WGS) entry which is preliminary data.</text>
</comment>
<dbReference type="AlphaFoldDB" id="A0A1Y1S8X7"/>
<reference evidence="2 3" key="1">
    <citation type="journal article" date="2017" name="Environ. Microbiol.">
        <title>Decay of the glycolytic pathway and adaptation to intranuclear parasitism within Enterocytozoonidae microsporidia.</title>
        <authorList>
            <person name="Wiredu Boakye D."/>
            <person name="Jaroenlak P."/>
            <person name="Prachumwat A."/>
            <person name="Williams T.A."/>
            <person name="Bateman K.S."/>
            <person name="Itsathitphaisarn O."/>
            <person name="Sritunyalucksana K."/>
            <person name="Paszkiewicz K.H."/>
            <person name="Moore K.A."/>
            <person name="Stentiford G.D."/>
            <person name="Williams B.A."/>
        </authorList>
    </citation>
    <scope>NUCLEOTIDE SEQUENCE [LARGE SCALE GENOMIC DNA]</scope>
    <source>
        <strain evidence="2 3">GB1</strain>
    </source>
</reference>
<dbReference type="OrthoDB" id="2195770at2759"/>
<proteinExistence type="predicted"/>
<accession>A0A1Y1S8X7</accession>
<feature type="transmembrane region" description="Helical" evidence="1">
    <location>
        <begin position="211"/>
        <end position="232"/>
    </location>
</feature>
<feature type="transmembrane region" description="Helical" evidence="1">
    <location>
        <begin position="146"/>
        <end position="165"/>
    </location>
</feature>
<dbReference type="VEuPathDB" id="MicrosporidiaDB:ECANGB1_1913"/>
<evidence type="ECO:0000256" key="1">
    <source>
        <dbReference type="SAM" id="Phobius"/>
    </source>
</evidence>
<keyword evidence="3" id="KW-1185">Reference proteome</keyword>
<organism evidence="2 3">
    <name type="scientific">Enterospora canceri</name>
    <dbReference type="NCBI Taxonomy" id="1081671"/>
    <lineage>
        <taxon>Eukaryota</taxon>
        <taxon>Fungi</taxon>
        <taxon>Fungi incertae sedis</taxon>
        <taxon>Microsporidia</taxon>
        <taxon>Enterocytozoonidae</taxon>
        <taxon>Enterospora</taxon>
    </lineage>
</organism>
<feature type="transmembrane region" description="Helical" evidence="1">
    <location>
        <begin position="121"/>
        <end position="140"/>
    </location>
</feature>
<evidence type="ECO:0000313" key="3">
    <source>
        <dbReference type="Proteomes" id="UP000192639"/>
    </source>
</evidence>
<dbReference type="Proteomes" id="UP000192639">
    <property type="component" value="Unassembled WGS sequence"/>
</dbReference>
<dbReference type="EMBL" id="LWDP01000006">
    <property type="protein sequence ID" value="ORD94915.1"/>
    <property type="molecule type" value="Genomic_DNA"/>
</dbReference>
<gene>
    <name evidence="2" type="ORF">ECANGB1_1913</name>
</gene>
<feature type="transmembrane region" description="Helical" evidence="1">
    <location>
        <begin position="172"/>
        <end position="191"/>
    </location>
</feature>
<evidence type="ECO:0000313" key="2">
    <source>
        <dbReference type="EMBL" id="ORD94915.1"/>
    </source>
</evidence>
<keyword evidence="1" id="KW-1133">Transmembrane helix</keyword>
<feature type="transmembrane region" description="Helical" evidence="1">
    <location>
        <begin position="96"/>
        <end position="116"/>
    </location>
</feature>
<keyword evidence="1" id="KW-0472">Membrane</keyword>
<keyword evidence="1" id="KW-0812">Transmembrane</keyword>
<name>A0A1Y1S8X7_9MICR</name>
<feature type="transmembrane region" description="Helical" evidence="1">
    <location>
        <begin position="65"/>
        <end position="84"/>
    </location>
</feature>
<protein>
    <submittedName>
        <fullName evidence="2">Uncharacterized protein</fullName>
    </submittedName>
</protein>